<protein>
    <recommendedName>
        <fullName evidence="3">ATP-grasp domain-containing protein</fullName>
    </recommendedName>
</protein>
<keyword evidence="2" id="KW-1185">Reference proteome</keyword>
<name>A0ABQ3VTY7_9CHLR</name>
<organism evidence="1 2">
    <name type="scientific">Dictyobacter formicarum</name>
    <dbReference type="NCBI Taxonomy" id="2778368"/>
    <lineage>
        <taxon>Bacteria</taxon>
        <taxon>Bacillati</taxon>
        <taxon>Chloroflexota</taxon>
        <taxon>Ktedonobacteria</taxon>
        <taxon>Ktedonobacterales</taxon>
        <taxon>Dictyobacteraceae</taxon>
        <taxon>Dictyobacter</taxon>
    </lineage>
</organism>
<comment type="caution">
    <text evidence="1">The sequence shown here is derived from an EMBL/GenBank/DDBJ whole genome shotgun (WGS) entry which is preliminary data.</text>
</comment>
<evidence type="ECO:0008006" key="3">
    <source>
        <dbReference type="Google" id="ProtNLM"/>
    </source>
</evidence>
<gene>
    <name evidence="1" type="ORF">KSZ_77500</name>
</gene>
<proteinExistence type="predicted"/>
<sequence length="534" mass="59782">MSTSYVCYDAVGNAAGWRLALPPLSSARKNAHTQLNTTSTRTDQYDGGHDVTMTILDTSVFYLEPPATIGVGFHNIGSGILRAAHSTLIRKLEAQYGERCGHLPLNTEKVRIHVTSHKTDLHSHIAYLSALFGKDIKAVTSAELRQEQQDLPPEATLVVPYINVPESERAIQTEMGGISWGLPSAMVTLMKNKANFYRLLDEYELPNFQTPDYRIAHIHTLPHESLRFLTDIEDIYAKAGMTNYPPGIMLRTAESDGNFGSCLLYTYQHSVRLVPNGDGELIQNYSNWPAALEAAQSILLGTMDPEKETRVVMSRCIDFSDSPGMSVVIMDGQIETLRWNGQLQQEGSKACVGTGNYQPKNETIARMQQSYEDQTIAYFEQLLRQTARHCGCDFSALRGVANIDIMLPSPLEAQLQKNRGQQSTLYIAESNPRWTNYTDAILNVIGANRQQPTINAMRATIQNRIQAVDKYYVPEQIDPQQLRARIADKDEELKVSGTRIICRMAKHPMGIIFAGDIERAQHELDAIVQRMLKH</sequence>
<reference evidence="1 2" key="1">
    <citation type="journal article" date="2021" name="Int. J. Syst. Evol. Microbiol.">
        <title>Reticulibacter mediterranei gen. nov., sp. nov., within the new family Reticulibacteraceae fam. nov., and Ktedonospora formicarum gen. nov., sp. nov., Ktedonobacter robiniae sp. nov., Dictyobacter formicarum sp. nov. and Dictyobacter arantiisoli sp. nov., belonging to the class Ktedonobacteria.</title>
        <authorList>
            <person name="Yabe S."/>
            <person name="Zheng Y."/>
            <person name="Wang C.M."/>
            <person name="Sakai Y."/>
            <person name="Abe K."/>
            <person name="Yokota A."/>
            <person name="Donadio S."/>
            <person name="Cavaletti L."/>
            <person name="Monciardini P."/>
        </authorList>
    </citation>
    <scope>NUCLEOTIDE SEQUENCE [LARGE SCALE GENOMIC DNA]</scope>
    <source>
        <strain evidence="1 2">SOSP1-9</strain>
    </source>
</reference>
<dbReference type="Proteomes" id="UP000635565">
    <property type="component" value="Unassembled WGS sequence"/>
</dbReference>
<dbReference type="EMBL" id="BNJJ01000044">
    <property type="protein sequence ID" value="GHO89744.1"/>
    <property type="molecule type" value="Genomic_DNA"/>
</dbReference>
<evidence type="ECO:0000313" key="2">
    <source>
        <dbReference type="Proteomes" id="UP000635565"/>
    </source>
</evidence>
<evidence type="ECO:0000313" key="1">
    <source>
        <dbReference type="EMBL" id="GHO89744.1"/>
    </source>
</evidence>
<accession>A0ABQ3VTY7</accession>